<dbReference type="OrthoDB" id="5034579at2759"/>
<dbReference type="GO" id="GO:0004586">
    <property type="term" value="F:ornithine decarboxylase activity"/>
    <property type="evidence" value="ECO:0007669"/>
    <property type="project" value="TreeGrafter"/>
</dbReference>
<evidence type="ECO:0000259" key="6">
    <source>
        <dbReference type="Pfam" id="PF02784"/>
    </source>
</evidence>
<dbReference type="PANTHER" id="PTHR11482">
    <property type="entry name" value="ARGININE/DIAMINOPIMELATE/ORNITHINE DECARBOXYLASE"/>
    <property type="match status" value="1"/>
</dbReference>
<comment type="caution">
    <text evidence="7">The sequence shown here is derived from an EMBL/GenBank/DDBJ whole genome shotgun (WGS) entry which is preliminary data.</text>
</comment>
<keyword evidence="5" id="KW-0456">Lyase</keyword>
<comment type="similarity">
    <text evidence="2">Belongs to the Orn/Lys/Arg decarboxylase class-II family.</text>
</comment>
<evidence type="ECO:0000256" key="3">
    <source>
        <dbReference type="ARBA" id="ARBA00022793"/>
    </source>
</evidence>
<organism evidence="7 8">
    <name type="scientific">Polychaeton citri CBS 116435</name>
    <dbReference type="NCBI Taxonomy" id="1314669"/>
    <lineage>
        <taxon>Eukaryota</taxon>
        <taxon>Fungi</taxon>
        <taxon>Dikarya</taxon>
        <taxon>Ascomycota</taxon>
        <taxon>Pezizomycotina</taxon>
        <taxon>Dothideomycetes</taxon>
        <taxon>Dothideomycetidae</taxon>
        <taxon>Capnodiales</taxon>
        <taxon>Capnodiaceae</taxon>
        <taxon>Polychaeton</taxon>
    </lineage>
</organism>
<dbReference type="AlphaFoldDB" id="A0A9P4Q9V5"/>
<dbReference type="GO" id="GO:0033387">
    <property type="term" value="P:putrescine biosynthetic process from arginine, via ornithine"/>
    <property type="evidence" value="ECO:0007669"/>
    <property type="project" value="TreeGrafter"/>
</dbReference>
<dbReference type="Proteomes" id="UP000799441">
    <property type="component" value="Unassembled WGS sequence"/>
</dbReference>
<dbReference type="Pfam" id="PF02784">
    <property type="entry name" value="Orn_Arg_deC_N"/>
    <property type="match status" value="1"/>
</dbReference>
<feature type="non-terminal residue" evidence="7">
    <location>
        <position position="101"/>
    </location>
</feature>
<evidence type="ECO:0000256" key="4">
    <source>
        <dbReference type="ARBA" id="ARBA00022898"/>
    </source>
</evidence>
<evidence type="ECO:0000256" key="2">
    <source>
        <dbReference type="ARBA" id="ARBA00008872"/>
    </source>
</evidence>
<dbReference type="SUPFAM" id="SSF51419">
    <property type="entry name" value="PLP-binding barrel"/>
    <property type="match status" value="1"/>
</dbReference>
<feature type="non-terminal residue" evidence="7">
    <location>
        <position position="1"/>
    </location>
</feature>
<gene>
    <name evidence="7" type="ORF">K431DRAFT_193912</name>
</gene>
<dbReference type="InterPro" id="IPR022644">
    <property type="entry name" value="De-COase2_N"/>
</dbReference>
<dbReference type="InterPro" id="IPR002433">
    <property type="entry name" value="Orn_de-COase"/>
</dbReference>
<dbReference type="Gene3D" id="3.20.20.10">
    <property type="entry name" value="Alanine racemase"/>
    <property type="match status" value="1"/>
</dbReference>
<sequence length="101" mass="11162">SALSLEVSPENVVLAHPCRATYALIFTAKVSIKKTIFDNHIRIDKIRVNTPDVKLILRTLDDSEATVKVGDKYDIPYQSLGSLLQKAHVIELKVVGVGLHI</sequence>
<keyword evidence="4" id="KW-0663">Pyridoxal phosphate</keyword>
<keyword evidence="8" id="KW-1185">Reference proteome</keyword>
<accession>A0A9P4Q9V5</accession>
<protein>
    <recommendedName>
        <fullName evidence="6">Orn/DAP/Arg decarboxylase 2 N-terminal domain-containing protein</fullName>
    </recommendedName>
</protein>
<proteinExistence type="inferred from homology"/>
<evidence type="ECO:0000256" key="1">
    <source>
        <dbReference type="ARBA" id="ARBA00001933"/>
    </source>
</evidence>
<dbReference type="GO" id="GO:0005737">
    <property type="term" value="C:cytoplasm"/>
    <property type="evidence" value="ECO:0007669"/>
    <property type="project" value="TreeGrafter"/>
</dbReference>
<keyword evidence="3" id="KW-0210">Decarboxylase</keyword>
<name>A0A9P4Q9V5_9PEZI</name>
<dbReference type="PANTHER" id="PTHR11482:SF6">
    <property type="entry name" value="ORNITHINE DECARBOXYLASE 1-RELATED"/>
    <property type="match status" value="1"/>
</dbReference>
<feature type="domain" description="Orn/DAP/Arg decarboxylase 2 N-terminal" evidence="6">
    <location>
        <begin position="2"/>
        <end position="101"/>
    </location>
</feature>
<comment type="cofactor">
    <cofactor evidence="1">
        <name>pyridoxal 5'-phosphate</name>
        <dbReference type="ChEBI" id="CHEBI:597326"/>
    </cofactor>
</comment>
<dbReference type="InterPro" id="IPR029066">
    <property type="entry name" value="PLP-binding_barrel"/>
</dbReference>
<evidence type="ECO:0000256" key="5">
    <source>
        <dbReference type="ARBA" id="ARBA00023239"/>
    </source>
</evidence>
<reference evidence="7" key="1">
    <citation type="journal article" date="2020" name="Stud. Mycol.">
        <title>101 Dothideomycetes genomes: a test case for predicting lifestyles and emergence of pathogens.</title>
        <authorList>
            <person name="Haridas S."/>
            <person name="Albert R."/>
            <person name="Binder M."/>
            <person name="Bloem J."/>
            <person name="Labutti K."/>
            <person name="Salamov A."/>
            <person name="Andreopoulos B."/>
            <person name="Baker S."/>
            <person name="Barry K."/>
            <person name="Bills G."/>
            <person name="Bluhm B."/>
            <person name="Cannon C."/>
            <person name="Castanera R."/>
            <person name="Culley D."/>
            <person name="Daum C."/>
            <person name="Ezra D."/>
            <person name="Gonzalez J."/>
            <person name="Henrissat B."/>
            <person name="Kuo A."/>
            <person name="Liang C."/>
            <person name="Lipzen A."/>
            <person name="Lutzoni F."/>
            <person name="Magnuson J."/>
            <person name="Mondo S."/>
            <person name="Nolan M."/>
            <person name="Ohm R."/>
            <person name="Pangilinan J."/>
            <person name="Park H.-J."/>
            <person name="Ramirez L."/>
            <person name="Alfaro M."/>
            <person name="Sun H."/>
            <person name="Tritt A."/>
            <person name="Yoshinaga Y."/>
            <person name="Zwiers L.-H."/>
            <person name="Turgeon B."/>
            <person name="Goodwin S."/>
            <person name="Spatafora J."/>
            <person name="Crous P."/>
            <person name="Grigoriev I."/>
        </authorList>
    </citation>
    <scope>NUCLEOTIDE SEQUENCE</scope>
    <source>
        <strain evidence="7">CBS 116435</strain>
    </source>
</reference>
<evidence type="ECO:0000313" key="7">
    <source>
        <dbReference type="EMBL" id="KAF2720859.1"/>
    </source>
</evidence>
<dbReference type="EMBL" id="MU003795">
    <property type="protein sequence ID" value="KAF2720859.1"/>
    <property type="molecule type" value="Genomic_DNA"/>
</dbReference>
<evidence type="ECO:0000313" key="8">
    <source>
        <dbReference type="Proteomes" id="UP000799441"/>
    </source>
</evidence>